<evidence type="ECO:0000313" key="2">
    <source>
        <dbReference type="Proteomes" id="UP000222310"/>
    </source>
</evidence>
<organism evidence="1 2">
    <name type="scientific">Nostoc linckia z8</name>
    <dbReference type="NCBI Taxonomy" id="1628746"/>
    <lineage>
        <taxon>Bacteria</taxon>
        <taxon>Bacillati</taxon>
        <taxon>Cyanobacteriota</taxon>
        <taxon>Cyanophyceae</taxon>
        <taxon>Nostocales</taxon>
        <taxon>Nostocaceae</taxon>
        <taxon>Nostoc</taxon>
    </lineage>
</organism>
<accession>A0A9Q6EN25</accession>
<protein>
    <submittedName>
        <fullName evidence="1">Uncharacterized protein</fullName>
    </submittedName>
</protein>
<dbReference type="RefSeq" id="WP_099066540.1">
    <property type="nucleotide sequence ID" value="NZ_LAHD01000005.1"/>
</dbReference>
<dbReference type="EMBL" id="LAHD01000005">
    <property type="protein sequence ID" value="PHK06754.1"/>
    <property type="molecule type" value="Genomic_DNA"/>
</dbReference>
<comment type="caution">
    <text evidence="1">The sequence shown here is derived from an EMBL/GenBank/DDBJ whole genome shotgun (WGS) entry which is preliminary data.</text>
</comment>
<dbReference type="AlphaFoldDB" id="A0A9Q6EN25"/>
<dbReference type="GeneID" id="57094314"/>
<dbReference type="Proteomes" id="UP000222310">
    <property type="component" value="Unassembled WGS sequence"/>
</dbReference>
<gene>
    <name evidence="1" type="ORF">VF08_03210</name>
</gene>
<proteinExistence type="predicted"/>
<evidence type="ECO:0000313" key="1">
    <source>
        <dbReference type="EMBL" id="PHK06754.1"/>
    </source>
</evidence>
<reference evidence="1 2" key="1">
    <citation type="submission" date="2015-02" db="EMBL/GenBank/DDBJ databases">
        <title>Nostoc linckia genome annotation.</title>
        <authorList>
            <person name="Zhou Z."/>
        </authorList>
    </citation>
    <scope>NUCLEOTIDE SEQUENCE [LARGE SCALE GENOMIC DNA]</scope>
    <source>
        <strain evidence="2">z8</strain>
    </source>
</reference>
<sequence>MSNSNQQPEVFLIQAGENSAYKFICWLAEQDKSTYLGLFRGTTHAYEKEVLTFQTIYAIAANYQQGLPAYSTLDLDQDGSLVQNSRSFNWMVEQKYFSLHEGGLIDVTYLLLAKLMVHFGDKIPLLPVAKMPNQLNPGL</sequence>
<name>A0A9Q6EN25_NOSLI</name>